<comment type="caution">
    <text evidence="1">The sequence shown here is derived from an EMBL/GenBank/DDBJ whole genome shotgun (WGS) entry which is preliminary data.</text>
</comment>
<dbReference type="PROSITE" id="PS51257">
    <property type="entry name" value="PROKAR_LIPOPROTEIN"/>
    <property type="match status" value="1"/>
</dbReference>
<name>A0AB37ZDR6_9PSED</name>
<evidence type="ECO:0000313" key="1">
    <source>
        <dbReference type="EMBL" id="SCW89260.1"/>
    </source>
</evidence>
<dbReference type="EMBL" id="FMTL01000010">
    <property type="protein sequence ID" value="SCW89260.1"/>
    <property type="molecule type" value="Genomic_DNA"/>
</dbReference>
<dbReference type="AlphaFoldDB" id="A0AB37ZDR6"/>
<accession>A0AB37ZDR6</accession>
<protein>
    <recommendedName>
        <fullName evidence="3">Lipoprotein</fullName>
    </recommendedName>
</protein>
<gene>
    <name evidence="1" type="ORF">SAMN05216370_0019</name>
</gene>
<keyword evidence="2" id="KW-1185">Reference proteome</keyword>
<evidence type="ECO:0008006" key="3">
    <source>
        <dbReference type="Google" id="ProtNLM"/>
    </source>
</evidence>
<dbReference type="Proteomes" id="UP000242418">
    <property type="component" value="Unassembled WGS sequence"/>
</dbReference>
<dbReference type="RefSeq" id="WP_090256208.1">
    <property type="nucleotide sequence ID" value="NZ_FMTL01000010.1"/>
</dbReference>
<evidence type="ECO:0000313" key="2">
    <source>
        <dbReference type="Proteomes" id="UP000242418"/>
    </source>
</evidence>
<sequence length="107" mass="11675">MKKILIAMMACVALAGCKDEGGDFVGVWKTNDKMAETITVTKVDGGYRAISKLGNEDMSFMDMEVKLVAESDTLLIREADKKKGLELADGKVTSHLRNASKTFTKVN</sequence>
<reference evidence="1 2" key="1">
    <citation type="submission" date="2016-10" db="EMBL/GenBank/DDBJ databases">
        <authorList>
            <person name="Varghese N."/>
            <person name="Submissions S."/>
        </authorList>
    </citation>
    <scope>NUCLEOTIDE SEQUENCE [LARGE SCALE GENOMIC DNA]</scope>
    <source>
        <strain evidence="1 2">DSM 17833</strain>
    </source>
</reference>
<organism evidence="1 2">
    <name type="scientific">Pseudomonas peli</name>
    <dbReference type="NCBI Taxonomy" id="592361"/>
    <lineage>
        <taxon>Bacteria</taxon>
        <taxon>Pseudomonadati</taxon>
        <taxon>Pseudomonadota</taxon>
        <taxon>Gammaproteobacteria</taxon>
        <taxon>Pseudomonadales</taxon>
        <taxon>Pseudomonadaceae</taxon>
        <taxon>Pseudomonas</taxon>
    </lineage>
</organism>
<proteinExistence type="predicted"/>